<gene>
    <name evidence="2" type="ORF">GUJ93_ZPchr0009g350</name>
</gene>
<sequence>MSLKRSCSRSKRSKIGSRLWKPSTPIGSHFQQPLIRWIHPCGCTTADRGIYPRGRKPATVPSIVVRTRMTWTHLLATGRKDDLSWDASALGGCSPDRPDDSAGGLDRAKSSGDGSVGDVNSVAKARTTSLTTQSNEQLGAAGDGLRISPTAQLKDELVFKGGRDVMASNHGSEVLARL</sequence>
<accession>A0A8J5VIC1</accession>
<evidence type="ECO:0000256" key="1">
    <source>
        <dbReference type="SAM" id="MobiDB-lite"/>
    </source>
</evidence>
<dbReference type="AlphaFoldDB" id="A0A8J5VIC1"/>
<reference evidence="2" key="2">
    <citation type="submission" date="2021-02" db="EMBL/GenBank/DDBJ databases">
        <authorList>
            <person name="Kimball J.A."/>
            <person name="Haas M.W."/>
            <person name="Macchietto M."/>
            <person name="Kono T."/>
            <person name="Duquette J."/>
            <person name="Shao M."/>
        </authorList>
    </citation>
    <scope>NUCLEOTIDE SEQUENCE</scope>
    <source>
        <tissue evidence="2">Fresh leaf tissue</tissue>
    </source>
</reference>
<proteinExistence type="predicted"/>
<reference evidence="2" key="1">
    <citation type="journal article" date="2021" name="bioRxiv">
        <title>Whole Genome Assembly and Annotation of Northern Wild Rice, Zizania palustris L., Supports a Whole Genome Duplication in the Zizania Genus.</title>
        <authorList>
            <person name="Haas M."/>
            <person name="Kono T."/>
            <person name="Macchietto M."/>
            <person name="Millas R."/>
            <person name="McGilp L."/>
            <person name="Shao M."/>
            <person name="Duquette J."/>
            <person name="Hirsch C.N."/>
            <person name="Kimball J."/>
        </authorList>
    </citation>
    <scope>NUCLEOTIDE SEQUENCE</scope>
    <source>
        <tissue evidence="2">Fresh leaf tissue</tissue>
    </source>
</reference>
<feature type="region of interest" description="Disordered" evidence="1">
    <location>
        <begin position="89"/>
        <end position="119"/>
    </location>
</feature>
<protein>
    <submittedName>
        <fullName evidence="2">Uncharacterized protein</fullName>
    </submittedName>
</protein>
<keyword evidence="3" id="KW-1185">Reference proteome</keyword>
<feature type="compositionally biased region" description="Basic residues" evidence="1">
    <location>
        <begin position="1"/>
        <end position="15"/>
    </location>
</feature>
<evidence type="ECO:0000313" key="3">
    <source>
        <dbReference type="Proteomes" id="UP000729402"/>
    </source>
</evidence>
<organism evidence="2 3">
    <name type="scientific">Zizania palustris</name>
    <name type="common">Northern wild rice</name>
    <dbReference type="NCBI Taxonomy" id="103762"/>
    <lineage>
        <taxon>Eukaryota</taxon>
        <taxon>Viridiplantae</taxon>
        <taxon>Streptophyta</taxon>
        <taxon>Embryophyta</taxon>
        <taxon>Tracheophyta</taxon>
        <taxon>Spermatophyta</taxon>
        <taxon>Magnoliopsida</taxon>
        <taxon>Liliopsida</taxon>
        <taxon>Poales</taxon>
        <taxon>Poaceae</taxon>
        <taxon>BOP clade</taxon>
        <taxon>Oryzoideae</taxon>
        <taxon>Oryzeae</taxon>
        <taxon>Zizaniinae</taxon>
        <taxon>Zizania</taxon>
    </lineage>
</organism>
<name>A0A8J5VIC1_ZIZPA</name>
<evidence type="ECO:0000313" key="2">
    <source>
        <dbReference type="EMBL" id="KAG8048438.1"/>
    </source>
</evidence>
<dbReference type="EMBL" id="JAAALK010000289">
    <property type="protein sequence ID" value="KAG8048438.1"/>
    <property type="molecule type" value="Genomic_DNA"/>
</dbReference>
<comment type="caution">
    <text evidence="2">The sequence shown here is derived from an EMBL/GenBank/DDBJ whole genome shotgun (WGS) entry which is preliminary data.</text>
</comment>
<dbReference type="Proteomes" id="UP000729402">
    <property type="component" value="Unassembled WGS sequence"/>
</dbReference>
<feature type="compositionally biased region" description="Basic and acidic residues" evidence="1">
    <location>
        <begin position="96"/>
        <end position="110"/>
    </location>
</feature>
<feature type="region of interest" description="Disordered" evidence="1">
    <location>
        <begin position="1"/>
        <end position="21"/>
    </location>
</feature>